<evidence type="ECO:0000256" key="16">
    <source>
        <dbReference type="ARBA" id="ARBA00048954"/>
    </source>
</evidence>
<keyword evidence="10" id="KW-0408">Iron</keyword>
<evidence type="ECO:0000256" key="7">
    <source>
        <dbReference type="ARBA" id="ARBA00022801"/>
    </source>
</evidence>
<keyword evidence="4" id="KW-0479">Metal-binding</keyword>
<dbReference type="InterPro" id="IPR027417">
    <property type="entry name" value="P-loop_NTPase"/>
</dbReference>
<dbReference type="PROSITE" id="PS51193">
    <property type="entry name" value="HELICASE_ATP_BIND_2"/>
    <property type="match status" value="1"/>
</dbReference>
<dbReference type="InterPro" id="IPR042493">
    <property type="entry name" value="XPD_DNA_FeS"/>
</dbReference>
<keyword evidence="3" id="KW-0004">4Fe-4S</keyword>
<accession>A0A9E7MCP4</accession>
<evidence type="ECO:0000256" key="6">
    <source>
        <dbReference type="ARBA" id="ARBA00022763"/>
    </source>
</evidence>
<dbReference type="AlphaFoldDB" id="A0A9E7MCP4"/>
<keyword evidence="7" id="KW-0378">Hydrolase</keyword>
<dbReference type="SUPFAM" id="SSF52540">
    <property type="entry name" value="P-loop containing nucleoside triphosphate hydrolases"/>
    <property type="match status" value="1"/>
</dbReference>
<dbReference type="GO" id="GO:0016818">
    <property type="term" value="F:hydrolase activity, acting on acid anhydrides, in phosphorus-containing anhydrides"/>
    <property type="evidence" value="ECO:0007669"/>
    <property type="project" value="InterPro"/>
</dbReference>
<evidence type="ECO:0000256" key="4">
    <source>
        <dbReference type="ARBA" id="ARBA00022723"/>
    </source>
</evidence>
<evidence type="ECO:0000259" key="17">
    <source>
        <dbReference type="PROSITE" id="PS51193"/>
    </source>
</evidence>
<dbReference type="KEGG" id="thei:K1720_09155"/>
<dbReference type="InterPro" id="IPR045028">
    <property type="entry name" value="DinG/Rad3-like"/>
</dbReference>
<keyword evidence="9" id="KW-0067">ATP-binding</keyword>
<evidence type="ECO:0000256" key="8">
    <source>
        <dbReference type="ARBA" id="ARBA00022806"/>
    </source>
</evidence>
<dbReference type="RefSeq" id="WP_251950689.1">
    <property type="nucleotide sequence ID" value="NZ_CP080572.1"/>
</dbReference>
<evidence type="ECO:0000313" key="18">
    <source>
        <dbReference type="EMBL" id="USH00978.1"/>
    </source>
</evidence>
<dbReference type="GO" id="GO:0003677">
    <property type="term" value="F:DNA binding"/>
    <property type="evidence" value="ECO:0007669"/>
    <property type="project" value="UniProtKB-KW"/>
</dbReference>
<name>A0A9E7MCP4_9EURY</name>
<organism evidence="18 19">
    <name type="scientific">Thermococcus argininiproducens</name>
    <dbReference type="NCBI Taxonomy" id="2866384"/>
    <lineage>
        <taxon>Archaea</taxon>
        <taxon>Methanobacteriati</taxon>
        <taxon>Methanobacteriota</taxon>
        <taxon>Thermococci</taxon>
        <taxon>Thermococcales</taxon>
        <taxon>Thermococcaceae</taxon>
        <taxon>Thermococcus</taxon>
    </lineage>
</organism>
<keyword evidence="5" id="KW-0547">Nucleotide-binding</keyword>
<dbReference type="PANTHER" id="PTHR11472">
    <property type="entry name" value="DNA REPAIR DEAD HELICASE RAD3/XP-D SUBFAMILY MEMBER"/>
    <property type="match status" value="1"/>
</dbReference>
<dbReference type="PANTHER" id="PTHR11472:SF34">
    <property type="entry name" value="REGULATOR OF TELOMERE ELONGATION HELICASE 1"/>
    <property type="match status" value="1"/>
</dbReference>
<dbReference type="InterPro" id="IPR014013">
    <property type="entry name" value="Helic_SF1/SF2_ATP-bd_DinG/Rad3"/>
</dbReference>
<dbReference type="InterPro" id="IPR014001">
    <property type="entry name" value="Helicase_ATP-bd"/>
</dbReference>
<proteinExistence type="inferred from homology"/>
<comment type="cofactor">
    <cofactor evidence="1">
        <name>[4Fe-4S] cluster</name>
        <dbReference type="ChEBI" id="CHEBI:49883"/>
    </cofactor>
</comment>
<evidence type="ECO:0000256" key="11">
    <source>
        <dbReference type="ARBA" id="ARBA00023014"/>
    </source>
</evidence>
<evidence type="ECO:0000256" key="5">
    <source>
        <dbReference type="ARBA" id="ARBA00022741"/>
    </source>
</evidence>
<sequence length="646" mass="74063">MSEYFPYTSLRPNQKKFIELVDNAIRNGENLVIEAPTGFGKTISVLAGALPYAKEMGYKIIYLARTHKQMDRVIEELKAISKKTHVGGVEFRSRKELCLHQYIQNFAPDAYNAMIVCKNLKKLGKCEFFENLKKKKEEFDELVQYFVERPAEPITVLTHSKMLDFCPYELTRKIALKADVIVASYLYMINPGIRENFMAYFDFDYSDLIIIFDEAHNLPNQAINALSDRISIYSINRAIKEADEYKEHEIANFLSIFLRGLEKLYQEKLKDMKVDEVPIIPESIFYHVFDVLRINEKQLVRILDQMVKAGDAIREDKIERNLPPRSYVGRVGEFLLLWFALIGKEDYLFLMSRDKGFSLELVALDPSKALNFVKNVQSAIFMSGTLTPLEAFADVMGIKGKLKKFPRMVKRENAIVLVAKDVSTRGDERSLELYKKMAKYIVEAVKLIPKNVGVFTASYEVLEGLLSANVDIQIQEATGKKVFIEKKGGSSKENDLLVMAFKEESKKEGAVLLGVMGGRNSEGQDYSGDEMNGVILVGIPYARPTPRVQAQIRYFESKFPKKGRYYGYVLPAHRKLVQAAGRVHRSEEERGAVIVLDYRLLWSSVKKDLPDWMKETLRPITLSSMKRHLIDFYRGDKIKITEKSVK</sequence>
<dbReference type="Proteomes" id="UP001056425">
    <property type="component" value="Chromosome"/>
</dbReference>
<keyword evidence="11" id="KW-0411">Iron-sulfur</keyword>
<dbReference type="InterPro" id="IPR010614">
    <property type="entry name" value="RAD3-like_helicase_DEAD"/>
</dbReference>
<dbReference type="InterPro" id="IPR013020">
    <property type="entry name" value="Rad3/Chl1-like"/>
</dbReference>
<dbReference type="InterPro" id="IPR006555">
    <property type="entry name" value="ATP-dep_Helicase_C"/>
</dbReference>
<dbReference type="NCBIfam" id="TIGR00604">
    <property type="entry name" value="rad3"/>
    <property type="match status" value="1"/>
</dbReference>
<dbReference type="InterPro" id="IPR010643">
    <property type="entry name" value="HBB"/>
</dbReference>
<keyword evidence="19" id="KW-1185">Reference proteome</keyword>
<evidence type="ECO:0000256" key="2">
    <source>
        <dbReference type="ARBA" id="ARBA00009146"/>
    </source>
</evidence>
<dbReference type="SMART" id="SM00488">
    <property type="entry name" value="DEXDc2"/>
    <property type="match status" value="1"/>
</dbReference>
<dbReference type="Pfam" id="PF13307">
    <property type="entry name" value="Helicase_C_2"/>
    <property type="match status" value="1"/>
</dbReference>
<evidence type="ECO:0000256" key="13">
    <source>
        <dbReference type="ARBA" id="ARBA00023204"/>
    </source>
</evidence>
<dbReference type="Gene3D" id="1.10.30.20">
    <property type="entry name" value="Bacterial XPD DNA helicase, FeS cluster domain"/>
    <property type="match status" value="1"/>
</dbReference>
<evidence type="ECO:0000313" key="19">
    <source>
        <dbReference type="Proteomes" id="UP001056425"/>
    </source>
</evidence>
<dbReference type="GO" id="GO:0051539">
    <property type="term" value="F:4 iron, 4 sulfur cluster binding"/>
    <property type="evidence" value="ECO:0007669"/>
    <property type="project" value="UniProtKB-KW"/>
</dbReference>
<evidence type="ECO:0000256" key="14">
    <source>
        <dbReference type="ARBA" id="ARBA00023235"/>
    </source>
</evidence>
<dbReference type="InterPro" id="IPR006554">
    <property type="entry name" value="Helicase-like_DEXD_c2"/>
</dbReference>
<dbReference type="Pfam" id="PF06733">
    <property type="entry name" value="DEAD_2"/>
    <property type="match status" value="1"/>
</dbReference>
<dbReference type="Gene3D" id="1.10.275.40">
    <property type="match status" value="1"/>
</dbReference>
<keyword evidence="6" id="KW-0227">DNA damage</keyword>
<dbReference type="GeneID" id="72778513"/>
<gene>
    <name evidence="18" type="ORF">K1720_09155</name>
</gene>
<reference evidence="18 19" key="1">
    <citation type="submission" date="2021-08" db="EMBL/GenBank/DDBJ databases">
        <title>Thermococcus onnuriiensis IOH2.</title>
        <authorList>
            <person name="Park Y.-J."/>
        </authorList>
    </citation>
    <scope>NUCLEOTIDE SEQUENCE [LARGE SCALE GENOMIC DNA]</scope>
    <source>
        <strain evidence="18 19">IOH2</strain>
    </source>
</reference>
<keyword evidence="13" id="KW-0234">DNA repair</keyword>
<dbReference type="GO" id="GO:0005524">
    <property type="term" value="F:ATP binding"/>
    <property type="evidence" value="ECO:0007669"/>
    <property type="project" value="UniProtKB-KW"/>
</dbReference>
<dbReference type="GO" id="GO:0046872">
    <property type="term" value="F:metal ion binding"/>
    <property type="evidence" value="ECO:0007669"/>
    <property type="project" value="UniProtKB-KW"/>
</dbReference>
<dbReference type="EMBL" id="CP080572">
    <property type="protein sequence ID" value="USH00978.1"/>
    <property type="molecule type" value="Genomic_DNA"/>
</dbReference>
<comment type="catalytic activity">
    <reaction evidence="16">
        <text>ATP + H2O = ADP + phosphate + H(+)</text>
        <dbReference type="Rhea" id="RHEA:13065"/>
        <dbReference type="ChEBI" id="CHEBI:15377"/>
        <dbReference type="ChEBI" id="CHEBI:15378"/>
        <dbReference type="ChEBI" id="CHEBI:30616"/>
        <dbReference type="ChEBI" id="CHEBI:43474"/>
        <dbReference type="ChEBI" id="CHEBI:456216"/>
        <dbReference type="EC" id="5.6.2.3"/>
    </reaction>
</comment>
<evidence type="ECO:0000256" key="12">
    <source>
        <dbReference type="ARBA" id="ARBA00023125"/>
    </source>
</evidence>
<keyword evidence="14" id="KW-0413">Isomerase</keyword>
<feature type="domain" description="Helicase ATP-binding" evidence="17">
    <location>
        <begin position="1"/>
        <end position="281"/>
    </location>
</feature>
<dbReference type="GO" id="GO:0043139">
    <property type="term" value="F:5'-3' DNA helicase activity"/>
    <property type="evidence" value="ECO:0007669"/>
    <property type="project" value="UniProtKB-EC"/>
</dbReference>
<dbReference type="SMART" id="SM00487">
    <property type="entry name" value="DEXDc"/>
    <property type="match status" value="1"/>
</dbReference>
<comment type="similarity">
    <text evidence="2">Belongs to the helicase family. RAD3/XPD subfamily.</text>
</comment>
<keyword evidence="12" id="KW-0238">DNA-binding</keyword>
<evidence type="ECO:0000256" key="15">
    <source>
        <dbReference type="ARBA" id="ARBA00044969"/>
    </source>
</evidence>
<evidence type="ECO:0000256" key="9">
    <source>
        <dbReference type="ARBA" id="ARBA00022840"/>
    </source>
</evidence>
<protein>
    <recommendedName>
        <fullName evidence="15">DNA 5'-3' helicase</fullName>
        <ecNumber evidence="15">5.6.2.3</ecNumber>
    </recommendedName>
</protein>
<evidence type="ECO:0000256" key="3">
    <source>
        <dbReference type="ARBA" id="ARBA00022485"/>
    </source>
</evidence>
<dbReference type="EC" id="5.6.2.3" evidence="15"/>
<dbReference type="Pfam" id="PF06777">
    <property type="entry name" value="HBB"/>
    <property type="match status" value="1"/>
</dbReference>
<dbReference type="SMART" id="SM00491">
    <property type="entry name" value="HELICc2"/>
    <property type="match status" value="1"/>
</dbReference>
<evidence type="ECO:0000256" key="1">
    <source>
        <dbReference type="ARBA" id="ARBA00001966"/>
    </source>
</evidence>
<dbReference type="GO" id="GO:0006281">
    <property type="term" value="P:DNA repair"/>
    <property type="evidence" value="ECO:0007669"/>
    <property type="project" value="UniProtKB-KW"/>
</dbReference>
<evidence type="ECO:0000256" key="10">
    <source>
        <dbReference type="ARBA" id="ARBA00023004"/>
    </source>
</evidence>
<keyword evidence="8 18" id="KW-0347">Helicase</keyword>
<dbReference type="Gene3D" id="3.40.50.300">
    <property type="entry name" value="P-loop containing nucleotide triphosphate hydrolases"/>
    <property type="match status" value="2"/>
</dbReference>